<proteinExistence type="predicted"/>
<dbReference type="GeneID" id="97766327"/>
<dbReference type="AlphaFoldDB" id="A0A1H3Z6W0"/>
<name>A0A1H3Z6W0_9GAMM</name>
<evidence type="ECO:0000313" key="2">
    <source>
        <dbReference type="Proteomes" id="UP000187280"/>
    </source>
</evidence>
<sequence>MCRAIDVVKRKVVENANILVVALSCSPGFVLPRMTQAAIECA</sequence>
<dbReference type="PROSITE" id="PS51257">
    <property type="entry name" value="PROKAR_LIPOPROTEIN"/>
    <property type="match status" value="1"/>
</dbReference>
<reference evidence="1 2" key="1">
    <citation type="submission" date="2016-10" db="EMBL/GenBank/DDBJ databases">
        <authorList>
            <person name="de Groot N.N."/>
        </authorList>
    </citation>
    <scope>NUCLEOTIDE SEQUENCE [LARGE SCALE GENOMIC DNA]</scope>
    <source>
        <strain evidence="1 2">ATCC 29281</strain>
    </source>
</reference>
<dbReference type="EMBL" id="FNQS01000003">
    <property type="protein sequence ID" value="SEA19509.1"/>
    <property type="molecule type" value="Genomic_DNA"/>
</dbReference>
<evidence type="ECO:0000313" key="1">
    <source>
        <dbReference type="EMBL" id="SEA19509.1"/>
    </source>
</evidence>
<dbReference type="Proteomes" id="UP000187280">
    <property type="component" value="Unassembled WGS sequence"/>
</dbReference>
<dbReference type="STRING" id="71657.SAMN02982996_01084"/>
<organism evidence="1 2">
    <name type="scientific">Lonsdalea quercina</name>
    <dbReference type="NCBI Taxonomy" id="71657"/>
    <lineage>
        <taxon>Bacteria</taxon>
        <taxon>Pseudomonadati</taxon>
        <taxon>Pseudomonadota</taxon>
        <taxon>Gammaproteobacteria</taxon>
        <taxon>Enterobacterales</taxon>
        <taxon>Pectobacteriaceae</taxon>
        <taxon>Lonsdalea</taxon>
    </lineage>
</organism>
<dbReference type="RefSeq" id="WP_268748606.1">
    <property type="nucleotide sequence ID" value="NZ_FNQS01000003.1"/>
</dbReference>
<accession>A0A1H3Z6W0</accession>
<gene>
    <name evidence="1" type="ORF">SAMN02982996_01084</name>
</gene>
<keyword evidence="2" id="KW-1185">Reference proteome</keyword>
<protein>
    <submittedName>
        <fullName evidence="1">Uncharacterized protein</fullName>
    </submittedName>
</protein>